<dbReference type="AlphaFoldDB" id="A0A931SBQ0"/>
<comment type="pathway">
    <text evidence="2">Cell wall biogenesis; peptidoglycan biosynthesis.</text>
</comment>
<comment type="similarity">
    <text evidence="10">Belongs to the EPSP synthase family. MurA subfamily.</text>
</comment>
<keyword evidence="3" id="KW-0963">Cytoplasm</keyword>
<dbReference type="EC" id="2.5.1.7" evidence="11 14"/>
<evidence type="ECO:0000256" key="5">
    <source>
        <dbReference type="ARBA" id="ARBA00022679"/>
    </source>
</evidence>
<protein>
    <recommendedName>
        <fullName evidence="12 14">UDP-N-acetylglucosamine 1-carboxyvinyltransferase</fullName>
        <ecNumber evidence="11 14">2.5.1.7</ecNumber>
    </recommendedName>
</protein>
<evidence type="ECO:0000259" key="15">
    <source>
        <dbReference type="Pfam" id="PF00275"/>
    </source>
</evidence>
<dbReference type="NCBIfam" id="TIGR01072">
    <property type="entry name" value="murA"/>
    <property type="match status" value="1"/>
</dbReference>
<organism evidence="16 17">
    <name type="scientific">Candidatus Sungiibacteriota bacterium</name>
    <dbReference type="NCBI Taxonomy" id="2750080"/>
    <lineage>
        <taxon>Bacteria</taxon>
        <taxon>Candidatus Sungiibacteriota</taxon>
    </lineage>
</organism>
<evidence type="ECO:0000256" key="14">
    <source>
        <dbReference type="NCBIfam" id="TIGR01072"/>
    </source>
</evidence>
<evidence type="ECO:0000256" key="10">
    <source>
        <dbReference type="ARBA" id="ARBA00038367"/>
    </source>
</evidence>
<keyword evidence="5 16" id="KW-0808">Transferase</keyword>
<dbReference type="GO" id="GO:0009252">
    <property type="term" value="P:peptidoglycan biosynthetic process"/>
    <property type="evidence" value="ECO:0007669"/>
    <property type="project" value="UniProtKB-UniRule"/>
</dbReference>
<evidence type="ECO:0000256" key="3">
    <source>
        <dbReference type="ARBA" id="ARBA00022490"/>
    </source>
</evidence>
<evidence type="ECO:0000256" key="9">
    <source>
        <dbReference type="ARBA" id="ARBA00023316"/>
    </source>
</evidence>
<dbReference type="SUPFAM" id="SSF55205">
    <property type="entry name" value="EPT/RTPC-like"/>
    <property type="match status" value="1"/>
</dbReference>
<keyword evidence="4" id="KW-0132">Cell division</keyword>
<dbReference type="InterPro" id="IPR036968">
    <property type="entry name" value="Enolpyruvate_Tfrase_sf"/>
</dbReference>
<dbReference type="NCBIfam" id="NF006873">
    <property type="entry name" value="PRK09369.1"/>
    <property type="match status" value="1"/>
</dbReference>
<dbReference type="GO" id="GO:0005737">
    <property type="term" value="C:cytoplasm"/>
    <property type="evidence" value="ECO:0007669"/>
    <property type="project" value="UniProtKB-SubCell"/>
</dbReference>
<dbReference type="EMBL" id="JACOZA010000064">
    <property type="protein sequence ID" value="MBI2096974.1"/>
    <property type="molecule type" value="Genomic_DNA"/>
</dbReference>
<dbReference type="GO" id="GO:0051301">
    <property type="term" value="P:cell division"/>
    <property type="evidence" value="ECO:0007669"/>
    <property type="project" value="UniProtKB-KW"/>
</dbReference>
<feature type="domain" description="Enolpyruvate transferase" evidence="15">
    <location>
        <begin position="9"/>
        <end position="409"/>
    </location>
</feature>
<dbReference type="InterPro" id="IPR050068">
    <property type="entry name" value="MurA_subfamily"/>
</dbReference>
<dbReference type="PANTHER" id="PTHR43783">
    <property type="entry name" value="UDP-N-ACETYLGLUCOSAMINE 1-CARBOXYVINYLTRANSFERASE"/>
    <property type="match status" value="1"/>
</dbReference>
<comment type="subcellular location">
    <subcellularLocation>
        <location evidence="1">Cytoplasm</location>
    </subcellularLocation>
</comment>
<evidence type="ECO:0000256" key="2">
    <source>
        <dbReference type="ARBA" id="ARBA00004752"/>
    </source>
</evidence>
<comment type="caution">
    <text evidence="16">The sequence shown here is derived from an EMBL/GenBank/DDBJ whole genome shotgun (WGS) entry which is preliminary data.</text>
</comment>
<dbReference type="Pfam" id="PF00275">
    <property type="entry name" value="EPSP_synthase"/>
    <property type="match status" value="1"/>
</dbReference>
<name>A0A931SBQ0_9BACT</name>
<evidence type="ECO:0000313" key="17">
    <source>
        <dbReference type="Proteomes" id="UP000724148"/>
    </source>
</evidence>
<proteinExistence type="inferred from homology"/>
<dbReference type="GO" id="GO:0008760">
    <property type="term" value="F:UDP-N-acetylglucosamine 1-carboxyvinyltransferase activity"/>
    <property type="evidence" value="ECO:0007669"/>
    <property type="project" value="UniProtKB-UniRule"/>
</dbReference>
<evidence type="ECO:0000256" key="12">
    <source>
        <dbReference type="ARBA" id="ARBA00039754"/>
    </source>
</evidence>
<evidence type="ECO:0000256" key="7">
    <source>
        <dbReference type="ARBA" id="ARBA00022984"/>
    </source>
</evidence>
<gene>
    <name evidence="16" type="primary">murA</name>
    <name evidence="16" type="ORF">HYT40_02355</name>
</gene>
<accession>A0A931SBQ0</accession>
<keyword evidence="9" id="KW-0961">Cell wall biogenesis/degradation</keyword>
<dbReference type="InterPro" id="IPR013792">
    <property type="entry name" value="RNA3'P_cycl/enolpyr_Trfase_a/b"/>
</dbReference>
<dbReference type="GO" id="GO:0008360">
    <property type="term" value="P:regulation of cell shape"/>
    <property type="evidence" value="ECO:0007669"/>
    <property type="project" value="UniProtKB-KW"/>
</dbReference>
<dbReference type="InterPro" id="IPR005750">
    <property type="entry name" value="UDP_GlcNAc_COvinyl_MurA"/>
</dbReference>
<keyword evidence="8" id="KW-0131">Cell cycle</keyword>
<comment type="catalytic activity">
    <reaction evidence="13">
        <text>phosphoenolpyruvate + UDP-N-acetyl-alpha-D-glucosamine = UDP-N-acetyl-3-O-(1-carboxyvinyl)-alpha-D-glucosamine + phosphate</text>
        <dbReference type="Rhea" id="RHEA:18681"/>
        <dbReference type="ChEBI" id="CHEBI:43474"/>
        <dbReference type="ChEBI" id="CHEBI:57705"/>
        <dbReference type="ChEBI" id="CHEBI:58702"/>
        <dbReference type="ChEBI" id="CHEBI:68483"/>
        <dbReference type="EC" id="2.5.1.7"/>
    </reaction>
</comment>
<keyword evidence="6" id="KW-0133">Cell shape</keyword>
<evidence type="ECO:0000256" key="11">
    <source>
        <dbReference type="ARBA" id="ARBA00039108"/>
    </source>
</evidence>
<evidence type="ECO:0000256" key="13">
    <source>
        <dbReference type="ARBA" id="ARBA00047527"/>
    </source>
</evidence>
<evidence type="ECO:0000256" key="8">
    <source>
        <dbReference type="ARBA" id="ARBA00023306"/>
    </source>
</evidence>
<dbReference type="Proteomes" id="UP000724148">
    <property type="component" value="Unassembled WGS sequence"/>
</dbReference>
<keyword evidence="7" id="KW-0573">Peptidoglycan synthesis</keyword>
<evidence type="ECO:0000256" key="1">
    <source>
        <dbReference type="ARBA" id="ARBA00004496"/>
    </source>
</evidence>
<evidence type="ECO:0000313" key="16">
    <source>
        <dbReference type="EMBL" id="MBI2096974.1"/>
    </source>
</evidence>
<dbReference type="Gene3D" id="3.65.10.10">
    <property type="entry name" value="Enolpyruvate transferase domain"/>
    <property type="match status" value="2"/>
</dbReference>
<evidence type="ECO:0000256" key="6">
    <source>
        <dbReference type="ARBA" id="ARBA00022960"/>
    </source>
</evidence>
<dbReference type="GO" id="GO:0071555">
    <property type="term" value="P:cell wall organization"/>
    <property type="evidence" value="ECO:0007669"/>
    <property type="project" value="UniProtKB-KW"/>
</dbReference>
<evidence type="ECO:0000256" key="4">
    <source>
        <dbReference type="ARBA" id="ARBA00022618"/>
    </source>
</evidence>
<dbReference type="GO" id="GO:0019277">
    <property type="term" value="P:UDP-N-acetylgalactosamine biosynthetic process"/>
    <property type="evidence" value="ECO:0007669"/>
    <property type="project" value="InterPro"/>
</dbReference>
<dbReference type="CDD" id="cd01555">
    <property type="entry name" value="UdpNAET"/>
    <property type="match status" value="1"/>
</dbReference>
<sequence>MARGIFRIRGGRQLHGEISVSGSKNTALPAIAAALLTREPVILENVPNIADVGVMIEIAGSLGAKINWDGAGHRLTIEAKELAATLDDKLARKLRGSFLFSGSLIGRLRSASLSYPGGDKIGARPLTTHLNALRGLGVAIGESERLNLNGANLAGARITLEEPSVTATENTILAAVLAPGVTEIHLADQSPHVQELTSMLRAMGANLQWTDVGVVRIEGRERLHGTQFRINPDEMEISGFAALAAATRSVIVIRGINACYLDSVLLQLSKMGVGHHLSGADLFIEKPRSPYKGFRLQSGLYPKLMSDHLPPFAVLATQAAGESLIHEWMYESRLGYIEELKKMGANARVLDSHRAIIVGPTPLRGGQIAGLDIRSGLTLVIAGLVAEGETTITEIDQIDRGYERIDERLRSLGADIERVA</sequence>
<reference evidence="16" key="1">
    <citation type="submission" date="2020-07" db="EMBL/GenBank/DDBJ databases">
        <title>Huge and variable diversity of episymbiotic CPR bacteria and DPANN archaea in groundwater ecosystems.</title>
        <authorList>
            <person name="He C.Y."/>
            <person name="Keren R."/>
            <person name="Whittaker M."/>
            <person name="Farag I.F."/>
            <person name="Doudna J."/>
            <person name="Cate J.H.D."/>
            <person name="Banfield J.F."/>
        </authorList>
    </citation>
    <scope>NUCLEOTIDE SEQUENCE</scope>
    <source>
        <strain evidence="16">NC_groundwater_193_Ag_S-0.1um_51_7</strain>
    </source>
</reference>
<dbReference type="InterPro" id="IPR001986">
    <property type="entry name" value="Enolpyruvate_Tfrase_dom"/>
</dbReference>
<dbReference type="PANTHER" id="PTHR43783:SF1">
    <property type="entry name" value="UDP-N-ACETYLGLUCOSAMINE 1-CARBOXYVINYLTRANSFERASE"/>
    <property type="match status" value="1"/>
</dbReference>